<dbReference type="InterPro" id="IPR036514">
    <property type="entry name" value="SGNH_hydro_sf"/>
</dbReference>
<feature type="domain" description="SGNH hydrolase-type esterase" evidence="5">
    <location>
        <begin position="91"/>
        <end position="310"/>
    </location>
</feature>
<dbReference type="InterPro" id="IPR037459">
    <property type="entry name" value="RhgT-like"/>
</dbReference>
<evidence type="ECO:0000256" key="3">
    <source>
        <dbReference type="SAM" id="MobiDB-lite"/>
    </source>
</evidence>
<keyword evidence="2" id="KW-0378">Hydrolase</keyword>
<feature type="compositionally biased region" description="Low complexity" evidence="3">
    <location>
        <begin position="27"/>
        <end position="51"/>
    </location>
</feature>
<dbReference type="Gene3D" id="2.60.40.10">
    <property type="entry name" value="Immunoglobulins"/>
    <property type="match status" value="1"/>
</dbReference>
<reference evidence="6 7" key="1">
    <citation type="submission" date="2020-06" db="EMBL/GenBank/DDBJ databases">
        <title>Draft genome of Uliginosibacterium sp. IMCC34675.</title>
        <authorList>
            <person name="Song J."/>
        </authorList>
    </citation>
    <scope>NUCLEOTIDE SEQUENCE [LARGE SCALE GENOMIC DNA]</scope>
    <source>
        <strain evidence="6 7">IMCC34675</strain>
    </source>
</reference>
<feature type="chain" id="PRO_5046757736" description="SGNH hydrolase-type esterase domain-containing protein" evidence="4">
    <location>
        <begin position="20"/>
        <end position="624"/>
    </location>
</feature>
<feature type="region of interest" description="Disordered" evidence="3">
    <location>
        <begin position="23"/>
        <end position="51"/>
    </location>
</feature>
<keyword evidence="7" id="KW-1185">Reference proteome</keyword>
<dbReference type="EMBL" id="JABCSC020000003">
    <property type="protein sequence ID" value="NSL55991.1"/>
    <property type="molecule type" value="Genomic_DNA"/>
</dbReference>
<keyword evidence="4" id="KW-0732">Signal</keyword>
<evidence type="ECO:0000256" key="1">
    <source>
        <dbReference type="ARBA" id="ARBA00008668"/>
    </source>
</evidence>
<evidence type="ECO:0000259" key="5">
    <source>
        <dbReference type="Pfam" id="PF13472"/>
    </source>
</evidence>
<dbReference type="InterPro" id="IPR013830">
    <property type="entry name" value="SGNH_hydro"/>
</dbReference>
<accession>A0ABX2INY0</accession>
<feature type="region of interest" description="Disordered" evidence="3">
    <location>
        <begin position="63"/>
        <end position="82"/>
    </location>
</feature>
<proteinExistence type="inferred from homology"/>
<dbReference type="PANTHER" id="PTHR43695:SF1">
    <property type="entry name" value="RHAMNOGALACTURONAN ACETYLESTERASE"/>
    <property type="match status" value="1"/>
</dbReference>
<feature type="signal peptide" evidence="4">
    <location>
        <begin position="1"/>
        <end position="19"/>
    </location>
</feature>
<dbReference type="Gene3D" id="3.40.50.1110">
    <property type="entry name" value="SGNH hydrolase"/>
    <property type="match status" value="1"/>
</dbReference>
<evidence type="ECO:0000256" key="2">
    <source>
        <dbReference type="ARBA" id="ARBA00022801"/>
    </source>
</evidence>
<dbReference type="SUPFAM" id="SSF52266">
    <property type="entry name" value="SGNH hydrolase"/>
    <property type="match status" value="1"/>
</dbReference>
<comment type="similarity">
    <text evidence="1">Belongs to the 'GDSL' lipolytic enzyme family.</text>
</comment>
<dbReference type="Proteomes" id="UP000778523">
    <property type="component" value="Unassembled WGS sequence"/>
</dbReference>
<organism evidence="6 7">
    <name type="scientific">Uliginosibacterium aquaticum</name>
    <dbReference type="NCBI Taxonomy" id="2731212"/>
    <lineage>
        <taxon>Bacteria</taxon>
        <taxon>Pseudomonadati</taxon>
        <taxon>Pseudomonadota</taxon>
        <taxon>Betaproteobacteria</taxon>
        <taxon>Rhodocyclales</taxon>
        <taxon>Zoogloeaceae</taxon>
        <taxon>Uliginosibacterium</taxon>
    </lineage>
</organism>
<name>A0ABX2INY0_9RHOO</name>
<gene>
    <name evidence="6" type="ORF">HJ583_013200</name>
</gene>
<protein>
    <recommendedName>
        <fullName evidence="5">SGNH hydrolase-type esterase domain-containing protein</fullName>
    </recommendedName>
</protein>
<evidence type="ECO:0000313" key="6">
    <source>
        <dbReference type="EMBL" id="NSL55991.1"/>
    </source>
</evidence>
<evidence type="ECO:0000256" key="4">
    <source>
        <dbReference type="SAM" id="SignalP"/>
    </source>
</evidence>
<evidence type="ECO:0000313" key="7">
    <source>
        <dbReference type="Proteomes" id="UP000778523"/>
    </source>
</evidence>
<dbReference type="InterPro" id="IPR013783">
    <property type="entry name" value="Ig-like_fold"/>
</dbReference>
<dbReference type="Pfam" id="PF13472">
    <property type="entry name" value="Lipase_GDSL_2"/>
    <property type="match status" value="1"/>
</dbReference>
<sequence length="624" mass="64917">MKKFSALAASLLLSLTLAACGGGGSNDSGSTSASNTTSSARSSATATSSGSSLAASSAATSSSSLADSSSSATSSTASSSATTGGVTIHMLGDSTMTIYTEDRRPQMGWGEKMPMFFNSSVTVKNWALGGRSSRSFYNEATRWPAILPLINAGDYVIIQFAHNDQKYGSDYAVYGTYAFCSDGSGDGEACTGAVDALDSSAQKNEHSYYQYLKKYVSEIKAKGAYPILMSPIVRKYFSGSSITAEGQHNVAIKGTETYARGDYPAAMKAVATKYGVPFVDLTAETKTIVESYGDTAATANLYIAADSTHPQVLFATLIAKKAVEGMKSLNILTPYMVDVSSLVASPSSLAWSTRYVNVASTKSITLSAFDLAPATGTVTATSPSSAFELSLDQTTWSNAVTVDYTNAAFTKTLYVRFTPTAVQDYSGNISFSQAGSSLGTVAVSGSGVAAGAGVDSYATWFTAGTSVTAVTDGLVTASDVLASDLTATTSKVIAVDGQDTTVARYSVNTWASRDEGKYLEFAVKPSGAFSVSAISAYLTTSGGSTVVADMDYSTDKVSWTKLNSTTLAFSKDAMTKLEYSTTIQVAATGTLYLRIYPWNTSGSATTTGKSLGLYGVKIFGKVSQ</sequence>
<dbReference type="PROSITE" id="PS51257">
    <property type="entry name" value="PROKAR_LIPOPROTEIN"/>
    <property type="match status" value="1"/>
</dbReference>
<dbReference type="PANTHER" id="PTHR43695">
    <property type="entry name" value="PUTATIVE (AFU_ORTHOLOGUE AFUA_2G17250)-RELATED"/>
    <property type="match status" value="1"/>
</dbReference>
<comment type="caution">
    <text evidence="6">The sequence shown here is derived from an EMBL/GenBank/DDBJ whole genome shotgun (WGS) entry which is preliminary data.</text>
</comment>